<name>A0A8H4VPJ1_9AGAR</name>
<gene>
    <name evidence="2" type="ORF">D9613_005639</name>
</gene>
<feature type="transmembrane region" description="Helical" evidence="1">
    <location>
        <begin position="193"/>
        <end position="223"/>
    </location>
</feature>
<evidence type="ECO:0000313" key="2">
    <source>
        <dbReference type="EMBL" id="KAF4617578.1"/>
    </source>
</evidence>
<organism evidence="2 3">
    <name type="scientific">Agrocybe pediades</name>
    <dbReference type="NCBI Taxonomy" id="84607"/>
    <lineage>
        <taxon>Eukaryota</taxon>
        <taxon>Fungi</taxon>
        <taxon>Dikarya</taxon>
        <taxon>Basidiomycota</taxon>
        <taxon>Agaricomycotina</taxon>
        <taxon>Agaricomycetes</taxon>
        <taxon>Agaricomycetidae</taxon>
        <taxon>Agaricales</taxon>
        <taxon>Agaricineae</taxon>
        <taxon>Strophariaceae</taxon>
        <taxon>Agrocybe</taxon>
    </lineage>
</organism>
<feature type="transmembrane region" description="Helical" evidence="1">
    <location>
        <begin position="54"/>
        <end position="72"/>
    </location>
</feature>
<keyword evidence="1" id="KW-1133">Transmembrane helix</keyword>
<dbReference type="Proteomes" id="UP000521872">
    <property type="component" value="Unassembled WGS sequence"/>
</dbReference>
<proteinExistence type="predicted"/>
<keyword evidence="3" id="KW-1185">Reference proteome</keyword>
<evidence type="ECO:0000313" key="3">
    <source>
        <dbReference type="Proteomes" id="UP000521872"/>
    </source>
</evidence>
<comment type="caution">
    <text evidence="2">The sequence shown here is derived from an EMBL/GenBank/DDBJ whole genome shotgun (WGS) entry which is preliminary data.</text>
</comment>
<reference evidence="2 3" key="1">
    <citation type="submission" date="2019-12" db="EMBL/GenBank/DDBJ databases">
        <authorList>
            <person name="Floudas D."/>
            <person name="Bentzer J."/>
            <person name="Ahren D."/>
            <person name="Johansson T."/>
            <person name="Persson P."/>
            <person name="Tunlid A."/>
        </authorList>
    </citation>
    <scope>NUCLEOTIDE SEQUENCE [LARGE SCALE GENOMIC DNA]</scope>
    <source>
        <strain evidence="2 3">CBS 102.39</strain>
    </source>
</reference>
<feature type="transmembrane region" description="Helical" evidence="1">
    <location>
        <begin position="92"/>
        <end position="111"/>
    </location>
</feature>
<keyword evidence="1" id="KW-0812">Transmembrane</keyword>
<dbReference type="EMBL" id="JAACJL010000030">
    <property type="protein sequence ID" value="KAF4617578.1"/>
    <property type="molecule type" value="Genomic_DNA"/>
</dbReference>
<protein>
    <submittedName>
        <fullName evidence="2">Uncharacterized protein</fullName>
    </submittedName>
</protein>
<dbReference type="AlphaFoldDB" id="A0A8H4VPJ1"/>
<accession>A0A8H4VPJ1</accession>
<sequence>MYFDFIQGIITYFLLEPVLDFFKARLGTTTVAHTVESSLTPLAILIKRYGVFKPALLCATVEVIAHVVNLFLHGVDGSVTRTMPLLESRTKTIFLAAYVFICSHLSSLGWATDKPFKSTAIAQTALHFQEPALRVLHIAQSILKFFFGENYFASHITYFKTLPRRFCNYARRQGKEKIIKPGKRTIRRMRRKYPFIAFACRAAFLVFAVAVFSVSIPVAFLYVCAMDVDAALIDIDEEHSMAFIEEVDFDGAESFCDETTLNVENDDRSSIILSIMGVEGDLDTICDIEDSVVKRYLDMGTEVVVEVAVEEQSVCEERTGEVIMASVLAVEKEAPVEQSEVLGQNVLTHIEHEESLGPVEEPVVELDDHSFHSFVEMNALKIRLRSPMPALTASFSMPSLLTTSFSMPNLLSSPAMTFSFSPSPSTLSSSSPMLTRAQSMPTLSPILSQTIYRWTQSSSVAESPTFSNVSLRRTASFSWPRTLSKTPSPVGSTWSANPRLPRAQQPQTVKAATLLFAPLLWAWSRSPEL</sequence>
<keyword evidence="1" id="KW-0472">Membrane</keyword>
<evidence type="ECO:0000256" key="1">
    <source>
        <dbReference type="SAM" id="Phobius"/>
    </source>
</evidence>